<dbReference type="Gene3D" id="3.40.1090.10">
    <property type="entry name" value="Cytosolic phospholipase A2 catalytic domain"/>
    <property type="match status" value="1"/>
</dbReference>
<dbReference type="SUPFAM" id="SSF52151">
    <property type="entry name" value="FabD/lysophospholipase-like"/>
    <property type="match status" value="1"/>
</dbReference>
<feature type="non-terminal residue" evidence="6">
    <location>
        <position position="207"/>
    </location>
</feature>
<dbReference type="PROSITE" id="PS51635">
    <property type="entry name" value="PNPLA"/>
    <property type="match status" value="1"/>
</dbReference>
<dbReference type="PANTHER" id="PTHR14226:SF29">
    <property type="entry name" value="NEUROPATHY TARGET ESTERASE SWS"/>
    <property type="match status" value="1"/>
</dbReference>
<sequence length="207" mass="23083">MRLNNCENEYIFTIKTSYILYYLLFMSTTYINKPFVFTLCVLIITTIHSKAQEDIYASDIESNNNIENLQKQKLSPLETILNNQKIGLVLSGGGAKGAAHIGVIKALEENNIPIDFITGTSMGAIIGGMYAIGMTPDQIQTYANSSEFNEIATGVINDQYKYYFKKETSNASWISLKVAKDTVWETSLPTNLINPVGLDFMMMENSA</sequence>
<keyword evidence="2" id="KW-0442">Lipid degradation</keyword>
<accession>A0A382YY45</accession>
<keyword evidence="1" id="KW-0378">Hydrolase</keyword>
<dbReference type="GO" id="GO:0016042">
    <property type="term" value="P:lipid catabolic process"/>
    <property type="evidence" value="ECO:0007669"/>
    <property type="project" value="UniProtKB-KW"/>
</dbReference>
<gene>
    <name evidence="6" type="ORF">METZ01_LOCUS441026</name>
</gene>
<keyword evidence="3" id="KW-0443">Lipid metabolism</keyword>
<dbReference type="PANTHER" id="PTHR14226">
    <property type="entry name" value="NEUROPATHY TARGET ESTERASE/SWISS CHEESE D.MELANOGASTER"/>
    <property type="match status" value="1"/>
</dbReference>
<protein>
    <recommendedName>
        <fullName evidence="5">PNPLA domain-containing protein</fullName>
    </recommendedName>
</protein>
<proteinExistence type="predicted"/>
<keyword evidence="4" id="KW-0472">Membrane</keyword>
<evidence type="ECO:0000256" key="2">
    <source>
        <dbReference type="ARBA" id="ARBA00022963"/>
    </source>
</evidence>
<feature type="domain" description="PNPLA" evidence="5">
    <location>
        <begin position="88"/>
        <end position="207"/>
    </location>
</feature>
<organism evidence="6">
    <name type="scientific">marine metagenome</name>
    <dbReference type="NCBI Taxonomy" id="408172"/>
    <lineage>
        <taxon>unclassified sequences</taxon>
        <taxon>metagenomes</taxon>
        <taxon>ecological metagenomes</taxon>
    </lineage>
</organism>
<dbReference type="InterPro" id="IPR002641">
    <property type="entry name" value="PNPLA_dom"/>
</dbReference>
<dbReference type="InterPro" id="IPR016035">
    <property type="entry name" value="Acyl_Trfase/lysoPLipase"/>
</dbReference>
<reference evidence="6" key="1">
    <citation type="submission" date="2018-05" db="EMBL/GenBank/DDBJ databases">
        <authorList>
            <person name="Lanie J.A."/>
            <person name="Ng W.-L."/>
            <person name="Kazmierczak K.M."/>
            <person name="Andrzejewski T.M."/>
            <person name="Davidsen T.M."/>
            <person name="Wayne K.J."/>
            <person name="Tettelin H."/>
            <person name="Glass J.I."/>
            <person name="Rusch D."/>
            <person name="Podicherti R."/>
            <person name="Tsui H.-C.T."/>
            <person name="Winkler M.E."/>
        </authorList>
    </citation>
    <scope>NUCLEOTIDE SEQUENCE</scope>
</reference>
<keyword evidence="4" id="KW-0812">Transmembrane</keyword>
<feature type="transmembrane region" description="Helical" evidence="4">
    <location>
        <begin position="20"/>
        <end position="44"/>
    </location>
</feature>
<evidence type="ECO:0000259" key="5">
    <source>
        <dbReference type="PROSITE" id="PS51635"/>
    </source>
</evidence>
<dbReference type="InterPro" id="IPR050301">
    <property type="entry name" value="NTE"/>
</dbReference>
<evidence type="ECO:0000256" key="4">
    <source>
        <dbReference type="SAM" id="Phobius"/>
    </source>
</evidence>
<evidence type="ECO:0000256" key="3">
    <source>
        <dbReference type="ARBA" id="ARBA00023098"/>
    </source>
</evidence>
<name>A0A382YY45_9ZZZZ</name>
<dbReference type="GO" id="GO:0016787">
    <property type="term" value="F:hydrolase activity"/>
    <property type="evidence" value="ECO:0007669"/>
    <property type="project" value="UniProtKB-KW"/>
</dbReference>
<evidence type="ECO:0000256" key="1">
    <source>
        <dbReference type="ARBA" id="ARBA00022801"/>
    </source>
</evidence>
<dbReference type="AlphaFoldDB" id="A0A382YY45"/>
<dbReference type="Pfam" id="PF01734">
    <property type="entry name" value="Patatin"/>
    <property type="match status" value="1"/>
</dbReference>
<keyword evidence="4" id="KW-1133">Transmembrane helix</keyword>
<dbReference type="EMBL" id="UINC01179477">
    <property type="protein sequence ID" value="SVD88172.1"/>
    <property type="molecule type" value="Genomic_DNA"/>
</dbReference>
<evidence type="ECO:0000313" key="6">
    <source>
        <dbReference type="EMBL" id="SVD88172.1"/>
    </source>
</evidence>